<keyword evidence="3" id="KW-1185">Reference proteome</keyword>
<feature type="region of interest" description="Disordered" evidence="1">
    <location>
        <begin position="366"/>
        <end position="406"/>
    </location>
</feature>
<sequence length="406" mass="45340">MSTLRQVTESEQVDLGGYTEARTRELVTAAFSEPFELNEMIRFTFVVGGGKLVRSKYPEELPKWMTGALRDIGFLEDRSAACTWDCQGTFKQQHDTGQNLKTILVFPKVVEKKASSAEQPAAKGPSVQEIPELLLLSCDLEDFEKLLPLELPSWTQKKRAVRFIQDAMNEFALLEAKMVRGEILTEAEQAQYDGNAGQEVNAAKLTRLQAEIKKHVDDGRLTANEKKELVATMTSNVDALTAEIESLSVNQKEKANKKLSNLTSRLNHVQNIKPIVYPLRKADTIMELHLALIPLQILQEKEHSMSLTLQDLKTLQGKKGIEVALYQAETESIEWFDDDFQEKCDRIAKEAMTKYKKKSSAKAKAPVNTGWATVPKKKPTTFRSSGPAKPSGSAFARAFGNDSDSD</sequence>
<organism evidence="2 3">
    <name type="scientific">Thraustotheca clavata</name>
    <dbReference type="NCBI Taxonomy" id="74557"/>
    <lineage>
        <taxon>Eukaryota</taxon>
        <taxon>Sar</taxon>
        <taxon>Stramenopiles</taxon>
        <taxon>Oomycota</taxon>
        <taxon>Saprolegniomycetes</taxon>
        <taxon>Saprolegniales</taxon>
        <taxon>Achlyaceae</taxon>
        <taxon>Thraustotheca</taxon>
    </lineage>
</organism>
<evidence type="ECO:0000313" key="3">
    <source>
        <dbReference type="Proteomes" id="UP000243217"/>
    </source>
</evidence>
<protein>
    <submittedName>
        <fullName evidence="2">Uncharacterized protein</fullName>
    </submittedName>
</protein>
<dbReference type="EMBL" id="JNBS01000556">
    <property type="protein sequence ID" value="OQS04755.1"/>
    <property type="molecule type" value="Genomic_DNA"/>
</dbReference>
<dbReference type="Proteomes" id="UP000243217">
    <property type="component" value="Unassembled WGS sequence"/>
</dbReference>
<evidence type="ECO:0000313" key="2">
    <source>
        <dbReference type="EMBL" id="OQS04755.1"/>
    </source>
</evidence>
<dbReference type="AlphaFoldDB" id="A0A1W0A3C4"/>
<comment type="caution">
    <text evidence="2">The sequence shown here is derived from an EMBL/GenBank/DDBJ whole genome shotgun (WGS) entry which is preliminary data.</text>
</comment>
<dbReference type="STRING" id="74557.A0A1W0A3C4"/>
<dbReference type="OrthoDB" id="496479at2759"/>
<evidence type="ECO:0000256" key="1">
    <source>
        <dbReference type="SAM" id="MobiDB-lite"/>
    </source>
</evidence>
<name>A0A1W0A3C4_9STRA</name>
<gene>
    <name evidence="2" type="ORF">THRCLA_03028</name>
</gene>
<reference evidence="2 3" key="1">
    <citation type="journal article" date="2014" name="Genome Biol. Evol.">
        <title>The secreted proteins of Achlya hypogyna and Thraustotheca clavata identify the ancestral oomycete secretome and reveal gene acquisitions by horizontal gene transfer.</title>
        <authorList>
            <person name="Misner I."/>
            <person name="Blouin N."/>
            <person name="Leonard G."/>
            <person name="Richards T.A."/>
            <person name="Lane C.E."/>
        </authorList>
    </citation>
    <scope>NUCLEOTIDE SEQUENCE [LARGE SCALE GENOMIC DNA]</scope>
    <source>
        <strain evidence="2 3">ATCC 34112</strain>
    </source>
</reference>
<accession>A0A1W0A3C4</accession>
<proteinExistence type="predicted"/>